<dbReference type="SUPFAM" id="SSF53335">
    <property type="entry name" value="S-adenosyl-L-methionine-dependent methyltransferases"/>
    <property type="match status" value="1"/>
</dbReference>
<dbReference type="PANTHER" id="PTHR43464:SF19">
    <property type="entry name" value="UBIQUINONE BIOSYNTHESIS O-METHYLTRANSFERASE, MITOCHONDRIAL"/>
    <property type="match status" value="1"/>
</dbReference>
<evidence type="ECO:0000256" key="3">
    <source>
        <dbReference type="ARBA" id="ARBA00022691"/>
    </source>
</evidence>
<dbReference type="Pfam" id="PF13649">
    <property type="entry name" value="Methyltransf_25"/>
    <property type="match status" value="1"/>
</dbReference>
<evidence type="ECO:0000313" key="8">
    <source>
        <dbReference type="Proteomes" id="UP000564629"/>
    </source>
</evidence>
<dbReference type="Proteomes" id="UP000321723">
    <property type="component" value="Unassembled WGS sequence"/>
</dbReference>
<sequence length="246" mass="27398">MSTPRSVHTVDDVLALMDTLFAEQADRWSDRGGADFWDRFYADRGRGVPFFRWAPDESLVAWNADGRLPLGPGTRVLELGCGPGRNAVWLAQQGCTVDALDLSQAALDWGRERADEAGVEVRFARADIFAWQPPAEQYDLVYDSGCFHHLPPHRRLSYRALLERTVRPGGRFGLACFATGHDGRGGSEADDADLYREGSLGGGLAYGADDLRRAFGWLDEVELRRMRSGDPATFGEDFLWAALFRR</sequence>
<feature type="domain" description="Methyltransferase" evidence="4">
    <location>
        <begin position="76"/>
        <end position="170"/>
    </location>
</feature>
<evidence type="ECO:0000256" key="1">
    <source>
        <dbReference type="ARBA" id="ARBA00022603"/>
    </source>
</evidence>
<evidence type="ECO:0000313" key="6">
    <source>
        <dbReference type="EMBL" id="MBB5473089.1"/>
    </source>
</evidence>
<name>A0A511F8D9_9CELL</name>
<dbReference type="InterPro" id="IPR029063">
    <property type="entry name" value="SAM-dependent_MTases_sf"/>
</dbReference>
<dbReference type="Gene3D" id="3.40.50.150">
    <property type="entry name" value="Vaccinia Virus protein VP39"/>
    <property type="match status" value="1"/>
</dbReference>
<dbReference type="GO" id="GO:0008168">
    <property type="term" value="F:methyltransferase activity"/>
    <property type="evidence" value="ECO:0007669"/>
    <property type="project" value="UniProtKB-KW"/>
</dbReference>
<keyword evidence="1 5" id="KW-0489">Methyltransferase</keyword>
<gene>
    <name evidence="5" type="ORF">CHO01_05990</name>
    <name evidence="6" type="ORF">HNR08_001825</name>
</gene>
<dbReference type="RefSeq" id="WP_146833328.1">
    <property type="nucleotide sequence ID" value="NZ_BJVQ01000004.1"/>
</dbReference>
<evidence type="ECO:0000259" key="4">
    <source>
        <dbReference type="Pfam" id="PF13649"/>
    </source>
</evidence>
<dbReference type="GO" id="GO:0032259">
    <property type="term" value="P:methylation"/>
    <property type="evidence" value="ECO:0007669"/>
    <property type="project" value="UniProtKB-KW"/>
</dbReference>
<dbReference type="PANTHER" id="PTHR43464">
    <property type="entry name" value="METHYLTRANSFERASE"/>
    <property type="match status" value="1"/>
</dbReference>
<dbReference type="InterPro" id="IPR041698">
    <property type="entry name" value="Methyltransf_25"/>
</dbReference>
<keyword evidence="3" id="KW-0949">S-adenosyl-L-methionine</keyword>
<keyword evidence="7" id="KW-1185">Reference proteome</keyword>
<evidence type="ECO:0000313" key="5">
    <source>
        <dbReference type="EMBL" id="GEL45483.1"/>
    </source>
</evidence>
<comment type="caution">
    <text evidence="5">The sequence shown here is derived from an EMBL/GenBank/DDBJ whole genome shotgun (WGS) entry which is preliminary data.</text>
</comment>
<organism evidence="5 7">
    <name type="scientific">Cellulomonas hominis</name>
    <dbReference type="NCBI Taxonomy" id="156981"/>
    <lineage>
        <taxon>Bacteria</taxon>
        <taxon>Bacillati</taxon>
        <taxon>Actinomycetota</taxon>
        <taxon>Actinomycetes</taxon>
        <taxon>Micrococcales</taxon>
        <taxon>Cellulomonadaceae</taxon>
        <taxon>Cellulomonas</taxon>
    </lineage>
</organism>
<keyword evidence="2 5" id="KW-0808">Transferase</keyword>
<dbReference type="EMBL" id="BJVQ01000004">
    <property type="protein sequence ID" value="GEL45483.1"/>
    <property type="molecule type" value="Genomic_DNA"/>
</dbReference>
<evidence type="ECO:0000313" key="7">
    <source>
        <dbReference type="Proteomes" id="UP000321723"/>
    </source>
</evidence>
<dbReference type="OrthoDB" id="9805171at2"/>
<dbReference type="Proteomes" id="UP000564629">
    <property type="component" value="Unassembled WGS sequence"/>
</dbReference>
<reference evidence="5 7" key="1">
    <citation type="submission" date="2019-07" db="EMBL/GenBank/DDBJ databases">
        <title>Whole genome shotgun sequence of Cellulomonas hominis NBRC 16055.</title>
        <authorList>
            <person name="Hosoyama A."/>
            <person name="Uohara A."/>
            <person name="Ohji S."/>
            <person name="Ichikawa N."/>
        </authorList>
    </citation>
    <scope>NUCLEOTIDE SEQUENCE [LARGE SCALE GENOMIC DNA]</scope>
    <source>
        <strain evidence="5 7">NBRC 16055</strain>
    </source>
</reference>
<accession>A0A511F8D9</accession>
<reference evidence="6 8" key="2">
    <citation type="submission" date="2020-08" db="EMBL/GenBank/DDBJ databases">
        <title>Sequencing the genomes of 1000 actinobacteria strains.</title>
        <authorList>
            <person name="Klenk H.-P."/>
        </authorList>
    </citation>
    <scope>NUCLEOTIDE SEQUENCE [LARGE SCALE GENOMIC DNA]</scope>
    <source>
        <strain evidence="6 8">DSM 9581</strain>
    </source>
</reference>
<dbReference type="CDD" id="cd02440">
    <property type="entry name" value="AdoMet_MTases"/>
    <property type="match status" value="1"/>
</dbReference>
<dbReference type="EMBL" id="JACHDN010000001">
    <property type="protein sequence ID" value="MBB5473089.1"/>
    <property type="molecule type" value="Genomic_DNA"/>
</dbReference>
<protein>
    <submittedName>
        <fullName evidence="5 6">Methyltransferase</fullName>
    </submittedName>
</protein>
<proteinExistence type="predicted"/>
<evidence type="ECO:0000256" key="2">
    <source>
        <dbReference type="ARBA" id="ARBA00022679"/>
    </source>
</evidence>
<dbReference type="AlphaFoldDB" id="A0A511F8D9"/>